<dbReference type="SMART" id="SM00271">
    <property type="entry name" value="DnaJ"/>
    <property type="match status" value="1"/>
</dbReference>
<dbReference type="Gene3D" id="2.60.260.20">
    <property type="entry name" value="Urease metallochaperone UreE, N-terminal domain"/>
    <property type="match status" value="1"/>
</dbReference>
<dbReference type="GO" id="GO:0042026">
    <property type="term" value="P:protein refolding"/>
    <property type="evidence" value="ECO:0007669"/>
    <property type="project" value="TreeGrafter"/>
</dbReference>
<dbReference type="PROSITE" id="PS50076">
    <property type="entry name" value="DNAJ_2"/>
    <property type="match status" value="1"/>
</dbReference>
<evidence type="ECO:0000313" key="5">
    <source>
        <dbReference type="Proteomes" id="UP000317990"/>
    </source>
</evidence>
<sequence>MTVTGTNPWEVLGLSPDADAESLKQAFRHLARQWHPDLNGNDPDAEERFKRINEAYAVLSDPRRRLAWERGTSSSAAGGIQGFPAFEDYLEHLFGAGRHSAASHRGVSHGRGREEAVSPGSADDRSADSDNLHWPPSDSGTARRRDPAPGSVTPRPATPAPVPGRTDQETVVDLTPEQALAGDCVILQLEDGREVEVWTPPFAGDGWRLRLAGVAPGAGDHFVQLRVRTEEGLRIDGLRVLFCLDLSPSQAVLGSQAIVPTLDGPVRLRVPAGSSSGRLLRLRGRGLTDGERRGDQIVELRIVVPADPTPAEQALYGRLMELEAPSN</sequence>
<dbReference type="SUPFAM" id="SSF46565">
    <property type="entry name" value="Chaperone J-domain"/>
    <property type="match status" value="1"/>
</dbReference>
<dbReference type="PRINTS" id="PR00625">
    <property type="entry name" value="JDOMAIN"/>
</dbReference>
<name>A0A524RLA2_9CHRO</name>
<keyword evidence="1" id="KW-0143">Chaperone</keyword>
<reference evidence="4 5" key="1">
    <citation type="journal article" date="2019" name="mSystems">
        <title>Life at home and on the roam: Genomic adaptions reflect the dual lifestyle of an intracellular, facultative symbiont.</title>
        <authorList>
            <person name="Burgsdorf I."/>
        </authorList>
    </citation>
    <scope>NUCLEOTIDE SEQUENCE [LARGE SCALE GENOMIC DNA]</scope>
    <source>
        <strain evidence="4">277cV</strain>
    </source>
</reference>
<feature type="region of interest" description="Disordered" evidence="2">
    <location>
        <begin position="101"/>
        <end position="169"/>
    </location>
</feature>
<dbReference type="Gene3D" id="1.10.287.110">
    <property type="entry name" value="DnaJ domain"/>
    <property type="match status" value="1"/>
</dbReference>
<evidence type="ECO:0000259" key="3">
    <source>
        <dbReference type="PROSITE" id="PS50076"/>
    </source>
</evidence>
<accession>A0A524RLA2</accession>
<dbReference type="InterPro" id="IPR002939">
    <property type="entry name" value="DnaJ_C"/>
</dbReference>
<comment type="caution">
    <text evidence="4">The sequence shown here is derived from an EMBL/GenBank/DDBJ whole genome shotgun (WGS) entry which is preliminary data.</text>
</comment>
<organism evidence="4 5">
    <name type="scientific">Aphanocapsa feldmannii 277cV</name>
    <dbReference type="NCBI Taxonomy" id="2507553"/>
    <lineage>
        <taxon>Bacteria</taxon>
        <taxon>Bacillati</taxon>
        <taxon>Cyanobacteriota</taxon>
        <taxon>Cyanophyceae</taxon>
        <taxon>Oscillatoriophycideae</taxon>
        <taxon>Chroococcales</taxon>
        <taxon>Microcystaceae</taxon>
        <taxon>Aphanocapsa</taxon>
    </lineage>
</organism>
<dbReference type="InterPro" id="IPR036869">
    <property type="entry name" value="J_dom_sf"/>
</dbReference>
<evidence type="ECO:0000256" key="2">
    <source>
        <dbReference type="SAM" id="MobiDB-lite"/>
    </source>
</evidence>
<dbReference type="Proteomes" id="UP000317990">
    <property type="component" value="Unassembled WGS sequence"/>
</dbReference>
<feature type="compositionally biased region" description="Basic and acidic residues" evidence="2">
    <location>
        <begin position="111"/>
        <end position="131"/>
    </location>
</feature>
<evidence type="ECO:0000256" key="1">
    <source>
        <dbReference type="ARBA" id="ARBA00023186"/>
    </source>
</evidence>
<dbReference type="InterPro" id="IPR008971">
    <property type="entry name" value="HSP40/DnaJ_pept-bd"/>
</dbReference>
<protein>
    <submittedName>
        <fullName evidence="4">J domain-containing protein</fullName>
    </submittedName>
</protein>
<dbReference type="CDD" id="cd06257">
    <property type="entry name" value="DnaJ"/>
    <property type="match status" value="1"/>
</dbReference>
<dbReference type="GO" id="GO:0051082">
    <property type="term" value="F:unfolded protein binding"/>
    <property type="evidence" value="ECO:0007669"/>
    <property type="project" value="InterPro"/>
</dbReference>
<dbReference type="PANTHER" id="PTHR43096:SF52">
    <property type="entry name" value="DNAJ HOMOLOG 1, MITOCHONDRIAL-RELATED"/>
    <property type="match status" value="1"/>
</dbReference>
<feature type="domain" description="J" evidence="3">
    <location>
        <begin position="7"/>
        <end position="72"/>
    </location>
</feature>
<dbReference type="InterPro" id="IPR001623">
    <property type="entry name" value="DnaJ_domain"/>
</dbReference>
<evidence type="ECO:0000313" key="4">
    <source>
        <dbReference type="EMBL" id="TGG90850.1"/>
    </source>
</evidence>
<gene>
    <name evidence="4" type="ORF">ERJ67_08965</name>
</gene>
<dbReference type="Pfam" id="PF00226">
    <property type="entry name" value="DnaJ"/>
    <property type="match status" value="1"/>
</dbReference>
<dbReference type="EMBL" id="SRMO01000084">
    <property type="protein sequence ID" value="TGG90850.1"/>
    <property type="molecule type" value="Genomic_DNA"/>
</dbReference>
<dbReference type="AlphaFoldDB" id="A0A524RLA2"/>
<proteinExistence type="predicted"/>
<dbReference type="PANTHER" id="PTHR43096">
    <property type="entry name" value="DNAJ HOMOLOG 1, MITOCHONDRIAL-RELATED"/>
    <property type="match status" value="1"/>
</dbReference>
<dbReference type="SUPFAM" id="SSF49493">
    <property type="entry name" value="HSP40/DnaJ peptide-binding domain"/>
    <property type="match status" value="2"/>
</dbReference>
<dbReference type="GO" id="GO:0005737">
    <property type="term" value="C:cytoplasm"/>
    <property type="evidence" value="ECO:0007669"/>
    <property type="project" value="TreeGrafter"/>
</dbReference>
<dbReference type="Pfam" id="PF01556">
    <property type="entry name" value="DnaJ_C"/>
    <property type="match status" value="1"/>
</dbReference>